<evidence type="ECO:0000313" key="6">
    <source>
        <dbReference type="Proteomes" id="UP000284057"/>
    </source>
</evidence>
<evidence type="ECO:0000313" key="5">
    <source>
        <dbReference type="EMBL" id="RIQ21610.1"/>
    </source>
</evidence>
<reference evidence="5 6" key="1">
    <citation type="submission" date="2018-09" db="EMBL/GenBank/DDBJ databases">
        <title>Isolation, diversity and antifungal activity of actinobacteria from wheat.</title>
        <authorList>
            <person name="Han C."/>
        </authorList>
    </citation>
    <scope>NUCLEOTIDE SEQUENCE [LARGE SCALE GENOMIC DNA]</scope>
    <source>
        <strain evidence="5 6">NEAU-YY265</strain>
    </source>
</reference>
<dbReference type="Gene3D" id="1.10.10.10">
    <property type="entry name" value="Winged helix-like DNA-binding domain superfamily/Winged helix DNA-binding domain"/>
    <property type="match status" value="2"/>
</dbReference>
<dbReference type="SUPFAM" id="SSF46785">
    <property type="entry name" value="Winged helix' DNA-binding domain"/>
    <property type="match status" value="2"/>
</dbReference>
<dbReference type="PROSITE" id="PS50956">
    <property type="entry name" value="HTH_ASNC_2"/>
    <property type="match status" value="1"/>
</dbReference>
<dbReference type="InterPro" id="IPR036390">
    <property type="entry name" value="WH_DNA-bd_sf"/>
</dbReference>
<dbReference type="InterPro" id="IPR036388">
    <property type="entry name" value="WH-like_DNA-bd_sf"/>
</dbReference>
<gene>
    <name evidence="5" type="ORF">DY240_14955</name>
</gene>
<dbReference type="Gene3D" id="3.30.70.920">
    <property type="match status" value="2"/>
</dbReference>
<dbReference type="PANTHER" id="PTHR30154:SF34">
    <property type="entry name" value="TRANSCRIPTIONAL REGULATOR AZLB"/>
    <property type="match status" value="1"/>
</dbReference>
<dbReference type="AlphaFoldDB" id="A0A418KQ10"/>
<feature type="domain" description="HTH asnC-type" evidence="4">
    <location>
        <begin position="212"/>
        <end position="272"/>
    </location>
</feature>
<dbReference type="InterPro" id="IPR011008">
    <property type="entry name" value="Dimeric_a/b-barrel"/>
</dbReference>
<protein>
    <submittedName>
        <fullName evidence="5">Lrp/AsnC family transcriptional regulator</fullName>
    </submittedName>
</protein>
<evidence type="ECO:0000256" key="1">
    <source>
        <dbReference type="ARBA" id="ARBA00023015"/>
    </source>
</evidence>
<proteinExistence type="predicted"/>
<name>A0A418KQ10_9ACTN</name>
<dbReference type="PRINTS" id="PR00033">
    <property type="entry name" value="HTHASNC"/>
</dbReference>
<keyword evidence="6" id="KW-1185">Reference proteome</keyword>
<dbReference type="PANTHER" id="PTHR30154">
    <property type="entry name" value="LEUCINE-RESPONSIVE REGULATORY PROTEIN"/>
    <property type="match status" value="1"/>
</dbReference>
<evidence type="ECO:0000259" key="4">
    <source>
        <dbReference type="PROSITE" id="PS50956"/>
    </source>
</evidence>
<keyword evidence="2" id="KW-0238">DNA-binding</keyword>
<dbReference type="SMART" id="SM00344">
    <property type="entry name" value="HTH_ASNC"/>
    <property type="match status" value="2"/>
</dbReference>
<dbReference type="GO" id="GO:0043565">
    <property type="term" value="F:sequence-specific DNA binding"/>
    <property type="evidence" value="ECO:0007669"/>
    <property type="project" value="InterPro"/>
</dbReference>
<keyword evidence="1" id="KW-0805">Transcription regulation</keyword>
<evidence type="ECO:0000256" key="3">
    <source>
        <dbReference type="ARBA" id="ARBA00023163"/>
    </source>
</evidence>
<dbReference type="InterPro" id="IPR019888">
    <property type="entry name" value="Tscrpt_reg_AsnC-like"/>
</dbReference>
<dbReference type="Pfam" id="PF13404">
    <property type="entry name" value="HTH_AsnC-type"/>
    <property type="match status" value="2"/>
</dbReference>
<evidence type="ECO:0000256" key="2">
    <source>
        <dbReference type="ARBA" id="ARBA00023125"/>
    </source>
</evidence>
<dbReference type="Proteomes" id="UP000284057">
    <property type="component" value="Unassembled WGS sequence"/>
</dbReference>
<sequence length="370" mass="40439">MWGTMLEKSDSSCQRMEKVCKESRTKSGEVMKSVKIDELDRLLIGALLAHPRATHAAIGQAVRSSEATVSRRLARLRRTGAVRVVGALDSQISHRARSVFVRLRCAPGAADELALPLAQWEETGSVKVLTGSVDCVAEVAYTSNEHLYGLMMHRLPQFEGVMATFSNQVIRRFSTPHGWNPGLLPDTVVAELRADRRDRWSEHPEPDEAAPMSELDEQILAAFIEDGRISWQDLATRCGVTPSTARRRAEGLMATGVLRMRTVVEPEVLGLAVNAFVWLTINPTKIGLAGEILARHRSVVMIAATTGDRNLCGEIAVASDSALYEFLSETVGHLPGLIHADVAVALRTVKRAGRIAPELRTAVGSERPSR</sequence>
<comment type="caution">
    <text evidence="5">The sequence shown here is derived from an EMBL/GenBank/DDBJ whole genome shotgun (WGS) entry which is preliminary data.</text>
</comment>
<dbReference type="GO" id="GO:0043200">
    <property type="term" value="P:response to amino acid"/>
    <property type="evidence" value="ECO:0007669"/>
    <property type="project" value="TreeGrafter"/>
</dbReference>
<dbReference type="InterPro" id="IPR000485">
    <property type="entry name" value="AsnC-type_HTH_dom"/>
</dbReference>
<dbReference type="GO" id="GO:0005829">
    <property type="term" value="C:cytosol"/>
    <property type="evidence" value="ECO:0007669"/>
    <property type="project" value="TreeGrafter"/>
</dbReference>
<accession>A0A418KQ10</accession>
<organism evidence="5 6">
    <name type="scientific">Jiangella rhizosphaerae</name>
    <dbReference type="NCBI Taxonomy" id="2293569"/>
    <lineage>
        <taxon>Bacteria</taxon>
        <taxon>Bacillati</taxon>
        <taxon>Actinomycetota</taxon>
        <taxon>Actinomycetes</taxon>
        <taxon>Jiangellales</taxon>
        <taxon>Jiangellaceae</taxon>
        <taxon>Jiangella</taxon>
    </lineage>
</organism>
<keyword evidence="3" id="KW-0804">Transcription</keyword>
<dbReference type="SUPFAM" id="SSF54909">
    <property type="entry name" value="Dimeric alpha+beta barrel"/>
    <property type="match status" value="2"/>
</dbReference>
<dbReference type="EMBL" id="QUAL01000147">
    <property type="protein sequence ID" value="RIQ21610.1"/>
    <property type="molecule type" value="Genomic_DNA"/>
</dbReference>